<dbReference type="InterPro" id="IPR029055">
    <property type="entry name" value="Ntn_hydrolases_N"/>
</dbReference>
<comment type="caution">
    <text evidence="1">The sequence shown here is derived from an EMBL/GenBank/DDBJ whole genome shotgun (WGS) entry which is preliminary data.</text>
</comment>
<dbReference type="InterPro" id="IPR043137">
    <property type="entry name" value="GGT_ssub_C"/>
</dbReference>
<evidence type="ECO:0000313" key="2">
    <source>
        <dbReference type="Proteomes" id="UP001604277"/>
    </source>
</evidence>
<sequence>MDPSAAVRSARVYHKLIPNVVSYENWTVIDGEHIELSEENKQFLKERGHQLQGKAGGAICQLIVQNLTNSVDLGRKISKNKVFRGILTAVSDPRKDGKPAAI</sequence>
<dbReference type="Proteomes" id="UP001604277">
    <property type="component" value="Unassembled WGS sequence"/>
</dbReference>
<dbReference type="EMBL" id="JBFOLJ010000010">
    <property type="protein sequence ID" value="KAL2500984.1"/>
    <property type="molecule type" value="Genomic_DNA"/>
</dbReference>
<dbReference type="InterPro" id="IPR000101">
    <property type="entry name" value="GGT_peptidase"/>
</dbReference>
<keyword evidence="2" id="KW-1185">Reference proteome</keyword>
<protein>
    <submittedName>
        <fullName evidence="1">Gamma-glutamyltranspeptidase 3</fullName>
    </submittedName>
</protein>
<organism evidence="1 2">
    <name type="scientific">Forsythia ovata</name>
    <dbReference type="NCBI Taxonomy" id="205694"/>
    <lineage>
        <taxon>Eukaryota</taxon>
        <taxon>Viridiplantae</taxon>
        <taxon>Streptophyta</taxon>
        <taxon>Embryophyta</taxon>
        <taxon>Tracheophyta</taxon>
        <taxon>Spermatophyta</taxon>
        <taxon>Magnoliopsida</taxon>
        <taxon>eudicotyledons</taxon>
        <taxon>Gunneridae</taxon>
        <taxon>Pentapetalae</taxon>
        <taxon>asterids</taxon>
        <taxon>lamiids</taxon>
        <taxon>Lamiales</taxon>
        <taxon>Oleaceae</taxon>
        <taxon>Forsythieae</taxon>
        <taxon>Forsythia</taxon>
    </lineage>
</organism>
<proteinExistence type="predicted"/>
<dbReference type="SUPFAM" id="SSF56235">
    <property type="entry name" value="N-terminal nucleophile aminohydrolases (Ntn hydrolases)"/>
    <property type="match status" value="1"/>
</dbReference>
<dbReference type="PANTHER" id="PTHR11686">
    <property type="entry name" value="GAMMA GLUTAMYL TRANSPEPTIDASE"/>
    <property type="match status" value="1"/>
</dbReference>
<gene>
    <name evidence="1" type="ORF">Fot_34832</name>
</gene>
<dbReference type="PANTHER" id="PTHR11686:SF9">
    <property type="entry name" value="RE13973P"/>
    <property type="match status" value="1"/>
</dbReference>
<dbReference type="Gene3D" id="3.60.20.40">
    <property type="match status" value="1"/>
</dbReference>
<accession>A0ABD1SL87</accession>
<dbReference type="AlphaFoldDB" id="A0ABD1SL87"/>
<dbReference type="Pfam" id="PF01019">
    <property type="entry name" value="G_glu_transpept"/>
    <property type="match status" value="1"/>
</dbReference>
<evidence type="ECO:0000313" key="1">
    <source>
        <dbReference type="EMBL" id="KAL2500984.1"/>
    </source>
</evidence>
<reference evidence="2" key="1">
    <citation type="submission" date="2024-07" db="EMBL/GenBank/DDBJ databases">
        <title>Two chromosome-level genome assemblies of Korean endemic species Abeliophyllum distichum and Forsythia ovata (Oleaceae).</title>
        <authorList>
            <person name="Jang H."/>
        </authorList>
    </citation>
    <scope>NUCLEOTIDE SEQUENCE [LARGE SCALE GENOMIC DNA]</scope>
</reference>
<name>A0ABD1SL87_9LAMI</name>